<feature type="domain" description="Protein kinase" evidence="11">
    <location>
        <begin position="69"/>
        <end position="321"/>
    </location>
</feature>
<feature type="binding site" evidence="9">
    <location>
        <position position="98"/>
    </location>
    <ligand>
        <name>ATP</name>
        <dbReference type="ChEBI" id="CHEBI:30616"/>
    </ligand>
</feature>
<dbReference type="FunFam" id="3.30.200.20:FF:000003">
    <property type="entry name" value="Non-specific serine/threonine protein kinase"/>
    <property type="match status" value="1"/>
</dbReference>
<dbReference type="Gene3D" id="1.10.510.10">
    <property type="entry name" value="Transferase(Phosphotransferase) domain 1"/>
    <property type="match status" value="1"/>
</dbReference>
<evidence type="ECO:0000256" key="10">
    <source>
        <dbReference type="RuleBase" id="RU000304"/>
    </source>
</evidence>
<dbReference type="AGR" id="ZFIN:ZDB-GENE-091204-283"/>
<dbReference type="PANTHER" id="PTHR24346:SF35">
    <property type="entry name" value="SERINE_THREONINE-PROTEIN KINASE NIM1-LIKE"/>
    <property type="match status" value="1"/>
</dbReference>
<evidence type="ECO:0000313" key="13">
    <source>
        <dbReference type="RefSeq" id="XP_021324738.2"/>
    </source>
</evidence>
<dbReference type="PROSITE" id="PS00108">
    <property type="entry name" value="PROTEIN_KINASE_ST"/>
    <property type="match status" value="1"/>
</dbReference>
<dbReference type="KEGG" id="dre:797096"/>
<keyword evidence="2 10" id="KW-0723">Serine/threonine-protein kinase</keyword>
<comment type="catalytic activity">
    <reaction evidence="8">
        <text>L-seryl-[protein] + ATP = O-phospho-L-seryl-[protein] + ADP + H(+)</text>
        <dbReference type="Rhea" id="RHEA:17989"/>
        <dbReference type="Rhea" id="RHEA-COMP:9863"/>
        <dbReference type="Rhea" id="RHEA-COMP:11604"/>
        <dbReference type="ChEBI" id="CHEBI:15378"/>
        <dbReference type="ChEBI" id="CHEBI:29999"/>
        <dbReference type="ChEBI" id="CHEBI:30616"/>
        <dbReference type="ChEBI" id="CHEBI:83421"/>
        <dbReference type="ChEBI" id="CHEBI:456216"/>
        <dbReference type="EC" id="2.7.11.1"/>
    </reaction>
</comment>
<dbReference type="SUPFAM" id="SSF56112">
    <property type="entry name" value="Protein kinase-like (PK-like)"/>
    <property type="match status" value="1"/>
</dbReference>
<dbReference type="PROSITE" id="PS50011">
    <property type="entry name" value="PROTEIN_KINASE_DOM"/>
    <property type="match status" value="1"/>
</dbReference>
<evidence type="ECO:0000256" key="9">
    <source>
        <dbReference type="PROSITE-ProRule" id="PRU10141"/>
    </source>
</evidence>
<sequence length="433" mass="48922">MPEKARQRSTQVYQHYLYTVTDSSECSSEKEEDEEPSKRLTPLEKLTLEMCKDENTVKELTVGKRVGFYKVRGQIGCGNFSKVKLATHALTKDKVAVKIMDKMRLDVQTQRMLTREISNMESLYHPNLLQLFEVLETPSRLYLILEFAGGGDLHTRISSGGKLTDLESKIVFAQILSAVKYMHENNIIHRDLKAENVLYTTNGCIKVADFGFSTKVNNRNQALDTFCGSPPYAAPELFKDDSYIGPPVDVWAMGVLLFFMVTGSLPFRADTVPKLRQSVLEGAYVLPIWVSAPCQRLIRGILKPEPSERCALDQMLGCEWLLPVELFRPIPPLYQLNPIHLLEAGPGELDRDQEEVKGILEKLGVTPEHILNNQGKRIRSPINGVYRILLHRVKRNRGAESVPSISGVVKDPKRDSLRAYRNLRHSSKLCALS</sequence>
<dbReference type="GeneTree" id="ENSGT00940000166638"/>
<evidence type="ECO:0000259" key="11">
    <source>
        <dbReference type="PROSITE" id="PS50011"/>
    </source>
</evidence>
<keyword evidence="5 13" id="KW-0418">Kinase</keyword>
<keyword evidence="6 9" id="KW-0067">ATP-binding</keyword>
<organism evidence="12 13">
    <name type="scientific">Danio rerio</name>
    <name type="common">Zebrafish</name>
    <name type="synonym">Brachydanio rerio</name>
    <dbReference type="NCBI Taxonomy" id="7955"/>
    <lineage>
        <taxon>Eukaryota</taxon>
        <taxon>Metazoa</taxon>
        <taxon>Chordata</taxon>
        <taxon>Craniata</taxon>
        <taxon>Vertebrata</taxon>
        <taxon>Euteleostomi</taxon>
        <taxon>Actinopterygii</taxon>
        <taxon>Neopterygii</taxon>
        <taxon>Teleostei</taxon>
        <taxon>Ostariophysi</taxon>
        <taxon>Cypriniformes</taxon>
        <taxon>Danionidae</taxon>
        <taxon>Danioninae</taxon>
        <taxon>Danio</taxon>
    </lineage>
</organism>
<dbReference type="CDD" id="cd14075">
    <property type="entry name" value="STKc_NIM1"/>
    <property type="match status" value="1"/>
</dbReference>
<dbReference type="OMA" id="GKLCDNT"/>
<dbReference type="InterPro" id="IPR011009">
    <property type="entry name" value="Kinase-like_dom_sf"/>
</dbReference>
<evidence type="ECO:0000256" key="7">
    <source>
        <dbReference type="ARBA" id="ARBA00047899"/>
    </source>
</evidence>
<dbReference type="InterPro" id="IPR049571">
    <property type="entry name" value="NIM1K_STKc"/>
</dbReference>
<dbReference type="PANTHER" id="PTHR24346">
    <property type="entry name" value="MAP/MICROTUBULE AFFINITY-REGULATING KINASE"/>
    <property type="match status" value="1"/>
</dbReference>
<dbReference type="SMART" id="SM00220">
    <property type="entry name" value="S_TKc"/>
    <property type="match status" value="1"/>
</dbReference>
<dbReference type="InterPro" id="IPR000719">
    <property type="entry name" value="Prot_kinase_dom"/>
</dbReference>
<dbReference type="CTD" id="797096"/>
<evidence type="ECO:0000313" key="14">
    <source>
        <dbReference type="ZFIN" id="ZDB-GENE-091204-283"/>
    </source>
</evidence>
<dbReference type="Proteomes" id="UP000000437">
    <property type="component" value="Chromosome 21"/>
</dbReference>
<dbReference type="InterPro" id="IPR008271">
    <property type="entry name" value="Ser/Thr_kinase_AS"/>
</dbReference>
<comment type="similarity">
    <text evidence="10">Belongs to the protein kinase superfamily.</text>
</comment>
<proteinExistence type="inferred from homology"/>
<evidence type="ECO:0000313" key="12">
    <source>
        <dbReference type="Proteomes" id="UP000000437"/>
    </source>
</evidence>
<dbReference type="Pfam" id="PF00069">
    <property type="entry name" value="Pkinase"/>
    <property type="match status" value="1"/>
</dbReference>
<dbReference type="EC" id="2.7.11.1" evidence="1"/>
<name>A0A8M9PD81_DANRE</name>
<comment type="catalytic activity">
    <reaction evidence="7">
        <text>L-threonyl-[protein] + ATP = O-phospho-L-threonyl-[protein] + ADP + H(+)</text>
        <dbReference type="Rhea" id="RHEA:46608"/>
        <dbReference type="Rhea" id="RHEA-COMP:11060"/>
        <dbReference type="Rhea" id="RHEA-COMP:11605"/>
        <dbReference type="ChEBI" id="CHEBI:15378"/>
        <dbReference type="ChEBI" id="CHEBI:30013"/>
        <dbReference type="ChEBI" id="CHEBI:30616"/>
        <dbReference type="ChEBI" id="CHEBI:61977"/>
        <dbReference type="ChEBI" id="CHEBI:456216"/>
        <dbReference type="EC" id="2.7.11.1"/>
    </reaction>
</comment>
<evidence type="ECO:0000256" key="1">
    <source>
        <dbReference type="ARBA" id="ARBA00012513"/>
    </source>
</evidence>
<accession>A0A8M9PD81</accession>
<dbReference type="PROSITE" id="PS00107">
    <property type="entry name" value="PROTEIN_KINASE_ATP"/>
    <property type="match status" value="1"/>
</dbReference>
<keyword evidence="12" id="KW-1185">Reference proteome</keyword>
<dbReference type="RefSeq" id="XP_021324738.2">
    <property type="nucleotide sequence ID" value="XM_021469063.3"/>
</dbReference>
<gene>
    <name evidence="13 14" type="primary">nim1kb</name>
</gene>
<evidence type="ECO:0000256" key="5">
    <source>
        <dbReference type="ARBA" id="ARBA00022777"/>
    </source>
</evidence>
<evidence type="ECO:0000256" key="6">
    <source>
        <dbReference type="ARBA" id="ARBA00022840"/>
    </source>
</evidence>
<evidence type="ECO:0000256" key="3">
    <source>
        <dbReference type="ARBA" id="ARBA00022679"/>
    </source>
</evidence>
<evidence type="ECO:0000256" key="8">
    <source>
        <dbReference type="ARBA" id="ARBA00048679"/>
    </source>
</evidence>
<keyword evidence="4 9" id="KW-0547">Nucleotide-binding</keyword>
<protein>
    <recommendedName>
        <fullName evidence="1">non-specific serine/threonine protein kinase</fullName>
        <ecNumber evidence="1">2.7.11.1</ecNumber>
    </recommendedName>
</protein>
<evidence type="ECO:0000256" key="4">
    <source>
        <dbReference type="ARBA" id="ARBA00022741"/>
    </source>
</evidence>
<accession>E7FFL2</accession>
<dbReference type="GO" id="GO:0005524">
    <property type="term" value="F:ATP binding"/>
    <property type="evidence" value="ECO:0007669"/>
    <property type="project" value="UniProtKB-UniRule"/>
</dbReference>
<dbReference type="GO" id="GO:0004674">
    <property type="term" value="F:protein serine/threonine kinase activity"/>
    <property type="evidence" value="ECO:0000318"/>
    <property type="project" value="GO_Central"/>
</dbReference>
<dbReference type="AlphaFoldDB" id="A0A8M9PD81"/>
<dbReference type="GO" id="GO:0035556">
    <property type="term" value="P:intracellular signal transduction"/>
    <property type="evidence" value="ECO:0000318"/>
    <property type="project" value="GO_Central"/>
</dbReference>
<reference evidence="13" key="1">
    <citation type="submission" date="2025-08" db="UniProtKB">
        <authorList>
            <consortium name="RefSeq"/>
        </authorList>
    </citation>
    <scope>IDENTIFICATION</scope>
    <source>
        <strain evidence="13">Tuebingen</strain>
        <tissue evidence="13">Fibroblasts and whole tissue</tissue>
    </source>
</reference>
<dbReference type="OrthoDB" id="193931at2759"/>
<keyword evidence="3" id="KW-0808">Transferase</keyword>
<dbReference type="InterPro" id="IPR017441">
    <property type="entry name" value="Protein_kinase_ATP_BS"/>
</dbReference>
<dbReference type="FunFam" id="1.10.510.10:FF:000571">
    <property type="entry name" value="Maternal embryonic leucine zipper kinase"/>
    <property type="match status" value="1"/>
</dbReference>
<evidence type="ECO:0000256" key="2">
    <source>
        <dbReference type="ARBA" id="ARBA00022527"/>
    </source>
</evidence>
<dbReference type="ZFIN" id="ZDB-GENE-091204-283">
    <property type="gene designation" value="nim1kb"/>
</dbReference>